<keyword evidence="2" id="KW-1185">Reference proteome</keyword>
<accession>A0A8J2Y5Y6</accession>
<proteinExistence type="predicted"/>
<comment type="caution">
    <text evidence="1">The sequence shown here is derived from an EMBL/GenBank/DDBJ whole genome shotgun (WGS) entry which is preliminary data.</text>
</comment>
<dbReference type="AlphaFoldDB" id="A0A8J2Y5Y6"/>
<protein>
    <submittedName>
        <fullName evidence="1">Uncharacterized protein</fullName>
    </submittedName>
</protein>
<gene>
    <name evidence="1" type="ORF">GCM10011342_10230</name>
</gene>
<name>A0A8J2Y5Y6_9PROT</name>
<dbReference type="EMBL" id="BMGH01000001">
    <property type="protein sequence ID" value="GGD03184.1"/>
    <property type="molecule type" value="Genomic_DNA"/>
</dbReference>
<evidence type="ECO:0000313" key="1">
    <source>
        <dbReference type="EMBL" id="GGD03184.1"/>
    </source>
</evidence>
<dbReference type="Proteomes" id="UP000613582">
    <property type="component" value="Unassembled WGS sequence"/>
</dbReference>
<organism evidence="1 2">
    <name type="scientific">Aquisalinus flavus</name>
    <dbReference type="NCBI Taxonomy" id="1526572"/>
    <lineage>
        <taxon>Bacteria</taxon>
        <taxon>Pseudomonadati</taxon>
        <taxon>Pseudomonadota</taxon>
        <taxon>Alphaproteobacteria</taxon>
        <taxon>Parvularculales</taxon>
        <taxon>Parvularculaceae</taxon>
        <taxon>Aquisalinus</taxon>
    </lineage>
</organism>
<reference evidence="1" key="1">
    <citation type="journal article" date="2014" name="Int. J. Syst. Evol. Microbiol.">
        <title>Complete genome sequence of Corynebacterium casei LMG S-19264T (=DSM 44701T), isolated from a smear-ripened cheese.</title>
        <authorList>
            <consortium name="US DOE Joint Genome Institute (JGI-PGF)"/>
            <person name="Walter F."/>
            <person name="Albersmeier A."/>
            <person name="Kalinowski J."/>
            <person name="Ruckert C."/>
        </authorList>
    </citation>
    <scope>NUCLEOTIDE SEQUENCE</scope>
    <source>
        <strain evidence="1">CGMCC 1.12921</strain>
    </source>
</reference>
<sequence length="96" mass="10370">MVAHQGGKLGLYDSRGLRYRTLVRPLRQHGKGKVLTLLDLGKSLVLAFIGALSFAKGRYAATRAGKKSEGGYIKAGSGKHIIENPVYLVLPAYTKT</sequence>
<reference evidence="1" key="2">
    <citation type="submission" date="2020-09" db="EMBL/GenBank/DDBJ databases">
        <authorList>
            <person name="Sun Q."/>
            <person name="Zhou Y."/>
        </authorList>
    </citation>
    <scope>NUCLEOTIDE SEQUENCE</scope>
    <source>
        <strain evidence="1">CGMCC 1.12921</strain>
    </source>
</reference>
<evidence type="ECO:0000313" key="2">
    <source>
        <dbReference type="Proteomes" id="UP000613582"/>
    </source>
</evidence>